<reference evidence="1 2" key="1">
    <citation type="submission" date="2024-10" db="EMBL/GenBank/DDBJ databases">
        <title>The Natural Products Discovery Center: Release of the First 8490 Sequenced Strains for Exploring Actinobacteria Biosynthetic Diversity.</title>
        <authorList>
            <person name="Kalkreuter E."/>
            <person name="Kautsar S.A."/>
            <person name="Yang D."/>
            <person name="Bader C.D."/>
            <person name="Teijaro C.N."/>
            <person name="Fluegel L."/>
            <person name="Davis C.M."/>
            <person name="Simpson J.R."/>
            <person name="Lauterbach L."/>
            <person name="Steele A.D."/>
            <person name="Gui C."/>
            <person name="Meng S."/>
            <person name="Li G."/>
            <person name="Viehrig K."/>
            <person name="Ye F."/>
            <person name="Su P."/>
            <person name="Kiefer A.F."/>
            <person name="Nichols A."/>
            <person name="Cepeda A.J."/>
            <person name="Yan W."/>
            <person name="Fan B."/>
            <person name="Jiang Y."/>
            <person name="Adhikari A."/>
            <person name="Zheng C.-J."/>
            <person name="Schuster L."/>
            <person name="Cowan T.M."/>
            <person name="Smanski M.J."/>
            <person name="Chevrette M.G."/>
            <person name="De Carvalho L.P.S."/>
            <person name="Shen B."/>
        </authorList>
    </citation>
    <scope>NUCLEOTIDE SEQUENCE [LARGE SCALE GENOMIC DNA]</scope>
    <source>
        <strain evidence="1 2">NPDC001390</strain>
    </source>
</reference>
<gene>
    <name evidence="1" type="ORF">ACFY1D_36995</name>
</gene>
<accession>A0ABW6UY15</accession>
<proteinExistence type="predicted"/>
<dbReference type="Proteomes" id="UP001602058">
    <property type="component" value="Unassembled WGS sequence"/>
</dbReference>
<sequence length="73" mass="7766">MTTDQKRDAPAEAARAARFLEAQEITTTDCRACGSEVSGLKGRYACGLCGWSNHWSEGHGELPSAADDPDAKP</sequence>
<name>A0ABW6UY15_9ACTN</name>
<organism evidence="1 2">
    <name type="scientific">Streptomyces bluensis</name>
    <dbReference type="NCBI Taxonomy" id="33897"/>
    <lineage>
        <taxon>Bacteria</taxon>
        <taxon>Bacillati</taxon>
        <taxon>Actinomycetota</taxon>
        <taxon>Actinomycetes</taxon>
        <taxon>Kitasatosporales</taxon>
        <taxon>Streptomycetaceae</taxon>
        <taxon>Streptomyces</taxon>
    </lineage>
</organism>
<evidence type="ECO:0000313" key="2">
    <source>
        <dbReference type="Proteomes" id="UP001602058"/>
    </source>
</evidence>
<keyword evidence="2" id="KW-1185">Reference proteome</keyword>
<evidence type="ECO:0000313" key="1">
    <source>
        <dbReference type="EMBL" id="MFF4526970.1"/>
    </source>
</evidence>
<comment type="caution">
    <text evidence="1">The sequence shown here is derived from an EMBL/GenBank/DDBJ whole genome shotgun (WGS) entry which is preliminary data.</text>
</comment>
<dbReference type="EMBL" id="JBIAWJ010000031">
    <property type="protein sequence ID" value="MFF4526970.1"/>
    <property type="molecule type" value="Genomic_DNA"/>
</dbReference>
<protein>
    <submittedName>
        <fullName evidence="1">Uncharacterized protein</fullName>
    </submittedName>
</protein>
<dbReference type="RefSeq" id="WP_351086056.1">
    <property type="nucleotide sequence ID" value="NZ_JBEOZG010000037.1"/>
</dbReference>